<sequence length="299" mass="33434">MFIPLGFVQRSVLISLGKMAYYTNQGELWATDGMGDTVSERETLIFFHGIGGGASAYAWSKVYPAFAGDYRVLAPDLIGWGRSDRLEQTYLPNDYITMLIEFIEQTCQPPVTIIASSLTGAFTIRAAVQRPDLFKSLILTLPSGIKDFRQYYSNSFFAQIASLPILDRVLYTGQVSNFGIRDFFERVFARPNRLSPEIVEAFVRSAEQPNAEYAALSFLQGNSSFDLSEYIPKLTTPTIFIWGSQAKFTGPDVGRRLANLNPQAIKAFIELEDVGLNPELEVPEVIIGLIRKFLPVLEQ</sequence>
<dbReference type="Proteomes" id="UP000222310">
    <property type="component" value="Unassembled WGS sequence"/>
</dbReference>
<protein>
    <submittedName>
        <fullName evidence="2">Alpha/beta hydrolase</fullName>
    </submittedName>
</protein>
<evidence type="ECO:0000313" key="2">
    <source>
        <dbReference type="EMBL" id="PHJ94849.1"/>
    </source>
</evidence>
<reference evidence="2 3" key="1">
    <citation type="submission" date="2015-02" db="EMBL/GenBank/DDBJ databases">
        <title>Nostoc linckia genome annotation.</title>
        <authorList>
            <person name="Zhou Z."/>
        </authorList>
    </citation>
    <scope>NUCLEOTIDE SEQUENCE [LARGE SCALE GENOMIC DNA]</scope>
    <source>
        <strain evidence="3">z8</strain>
    </source>
</reference>
<name>A0A9Q5Z5S9_NOSLI</name>
<dbReference type="PRINTS" id="PR00111">
    <property type="entry name" value="ABHYDROLASE"/>
</dbReference>
<evidence type="ECO:0000313" key="3">
    <source>
        <dbReference type="Proteomes" id="UP000222310"/>
    </source>
</evidence>
<dbReference type="GeneID" id="57095453"/>
<dbReference type="AlphaFoldDB" id="A0A9Q5Z5S9"/>
<dbReference type="Pfam" id="PF00561">
    <property type="entry name" value="Abhydrolase_1"/>
    <property type="match status" value="1"/>
</dbReference>
<dbReference type="InterPro" id="IPR000639">
    <property type="entry name" value="Epox_hydrolase-like"/>
</dbReference>
<keyword evidence="2" id="KW-0378">Hydrolase</keyword>
<dbReference type="PANTHER" id="PTHR46438">
    <property type="entry name" value="ALPHA/BETA-HYDROLASES SUPERFAMILY PROTEIN"/>
    <property type="match status" value="1"/>
</dbReference>
<gene>
    <name evidence="2" type="ORF">VF08_33015</name>
</gene>
<organism evidence="2 3">
    <name type="scientific">Nostoc linckia z8</name>
    <dbReference type="NCBI Taxonomy" id="1628746"/>
    <lineage>
        <taxon>Bacteria</taxon>
        <taxon>Bacillati</taxon>
        <taxon>Cyanobacteriota</taxon>
        <taxon>Cyanophyceae</taxon>
        <taxon>Nostocales</taxon>
        <taxon>Nostocaceae</taxon>
        <taxon>Nostoc</taxon>
    </lineage>
</organism>
<dbReference type="InterPro" id="IPR000073">
    <property type="entry name" value="AB_hydrolase_1"/>
</dbReference>
<dbReference type="InterPro" id="IPR029058">
    <property type="entry name" value="AB_hydrolase_fold"/>
</dbReference>
<evidence type="ECO:0000259" key="1">
    <source>
        <dbReference type="Pfam" id="PF00561"/>
    </source>
</evidence>
<feature type="domain" description="AB hydrolase-1" evidence="1">
    <location>
        <begin position="43"/>
        <end position="272"/>
    </location>
</feature>
<dbReference type="GO" id="GO:0016787">
    <property type="term" value="F:hydrolase activity"/>
    <property type="evidence" value="ECO:0007669"/>
    <property type="project" value="UniProtKB-KW"/>
</dbReference>
<proteinExistence type="predicted"/>
<dbReference type="Gene3D" id="3.40.50.1820">
    <property type="entry name" value="alpha/beta hydrolase"/>
    <property type="match status" value="1"/>
</dbReference>
<dbReference type="PRINTS" id="PR00412">
    <property type="entry name" value="EPOXHYDRLASE"/>
</dbReference>
<dbReference type="SUPFAM" id="SSF53474">
    <property type="entry name" value="alpha/beta-Hydrolases"/>
    <property type="match status" value="1"/>
</dbReference>
<dbReference type="EMBL" id="LAHD01000155">
    <property type="protein sequence ID" value="PHJ94849.1"/>
    <property type="molecule type" value="Genomic_DNA"/>
</dbReference>
<comment type="caution">
    <text evidence="2">The sequence shown here is derived from an EMBL/GenBank/DDBJ whole genome shotgun (WGS) entry which is preliminary data.</text>
</comment>
<dbReference type="PANTHER" id="PTHR46438:SF2">
    <property type="entry name" value="ALPHA_BETA-HYDROLASES SUPERFAMILY PROTEIN"/>
    <property type="match status" value="1"/>
</dbReference>
<dbReference type="RefSeq" id="WP_099072083.1">
    <property type="nucleotide sequence ID" value="NZ_LAHD01000155.1"/>
</dbReference>
<accession>A0A9Q5Z5S9</accession>